<proteinExistence type="predicted"/>
<sequence length="324" mass="35137">MTAENDRRPALRQAADAARYAPSIHNTQPWKWTVHPDRLELHAVTDRQLTVQDPDGHMLLLSCGAALHHARLALAAAGWQTRVDRPAGDPLAVLHPTEHGEPEPAAVERFEQLKARHTDRRTVGDTPLDPKVLDDLVAATEQEGTRLHVITRDQVIDLAVIVERAERTETSDERLQQETAEWVGGERTDGTGIPAANLPAGLPPTTVAERDFGQAGTLPPGEGHDTAATYAVLYGTGDERDEWLRAGEALDALWLAATAHGAGLLPLSSPIEVGYTRLELRRIIGDLGAPYLVVRLGNLDEADGARPARTPRLPVDQVITEVAS</sequence>
<dbReference type="Gene3D" id="3.40.109.10">
    <property type="entry name" value="NADH Oxidase"/>
    <property type="match status" value="1"/>
</dbReference>
<feature type="compositionally biased region" description="Low complexity" evidence="1">
    <location>
        <begin position="11"/>
        <end position="21"/>
    </location>
</feature>
<evidence type="ECO:0000313" key="2">
    <source>
        <dbReference type="EMBL" id="GIM88533.1"/>
    </source>
</evidence>
<feature type="region of interest" description="Disordered" evidence="1">
    <location>
        <begin position="1"/>
        <end position="22"/>
    </location>
</feature>
<dbReference type="PANTHER" id="PTHR23026">
    <property type="entry name" value="NADPH NITROREDUCTASE"/>
    <property type="match status" value="1"/>
</dbReference>
<name>A0A919W2W2_9ACTN</name>
<comment type="caution">
    <text evidence="2">The sequence shown here is derived from an EMBL/GenBank/DDBJ whole genome shotgun (WGS) entry which is preliminary data.</text>
</comment>
<gene>
    <name evidence="2" type="ORF">Ato02nite_003260</name>
</gene>
<evidence type="ECO:0000256" key="1">
    <source>
        <dbReference type="SAM" id="MobiDB-lite"/>
    </source>
</evidence>
<dbReference type="EMBL" id="BOQN01000003">
    <property type="protein sequence ID" value="GIM88533.1"/>
    <property type="molecule type" value="Genomic_DNA"/>
</dbReference>
<keyword evidence="3" id="KW-1185">Reference proteome</keyword>
<dbReference type="SUPFAM" id="SSF55469">
    <property type="entry name" value="FMN-dependent nitroreductase-like"/>
    <property type="match status" value="2"/>
</dbReference>
<organism evidence="2 3">
    <name type="scientific">Paractinoplanes toevensis</name>
    <dbReference type="NCBI Taxonomy" id="571911"/>
    <lineage>
        <taxon>Bacteria</taxon>
        <taxon>Bacillati</taxon>
        <taxon>Actinomycetota</taxon>
        <taxon>Actinomycetes</taxon>
        <taxon>Micromonosporales</taxon>
        <taxon>Micromonosporaceae</taxon>
        <taxon>Paractinoplanes</taxon>
    </lineage>
</organism>
<dbReference type="AlphaFoldDB" id="A0A919W2W2"/>
<dbReference type="InterPro" id="IPR050627">
    <property type="entry name" value="Nitroreductase/BluB"/>
</dbReference>
<dbReference type="Proteomes" id="UP000677082">
    <property type="component" value="Unassembled WGS sequence"/>
</dbReference>
<protein>
    <submittedName>
        <fullName evidence="2">NAD(P)H nitroreductase</fullName>
    </submittedName>
</protein>
<reference evidence="2 3" key="1">
    <citation type="submission" date="2021-03" db="EMBL/GenBank/DDBJ databases">
        <title>Whole genome shotgun sequence of Actinoplanes toevensis NBRC 105298.</title>
        <authorList>
            <person name="Komaki H."/>
            <person name="Tamura T."/>
        </authorList>
    </citation>
    <scope>NUCLEOTIDE SEQUENCE [LARGE SCALE GENOMIC DNA]</scope>
    <source>
        <strain evidence="2 3">NBRC 105298</strain>
    </source>
</reference>
<dbReference type="InterPro" id="IPR000415">
    <property type="entry name" value="Nitroreductase-like"/>
</dbReference>
<evidence type="ECO:0000313" key="3">
    <source>
        <dbReference type="Proteomes" id="UP000677082"/>
    </source>
</evidence>
<dbReference type="PANTHER" id="PTHR23026:SF123">
    <property type="entry name" value="NAD(P)H NITROREDUCTASE RV3131-RELATED"/>
    <property type="match status" value="1"/>
</dbReference>
<dbReference type="GO" id="GO:0016491">
    <property type="term" value="F:oxidoreductase activity"/>
    <property type="evidence" value="ECO:0007669"/>
    <property type="project" value="InterPro"/>
</dbReference>
<accession>A0A919W2W2</accession>
<dbReference type="NCBIfam" id="NF047509">
    <property type="entry name" value="Rv3131_FMN_oxido"/>
    <property type="match status" value="1"/>
</dbReference>
<dbReference type="RefSeq" id="WP_213004511.1">
    <property type="nucleotide sequence ID" value="NZ_BOQN01000003.1"/>
</dbReference>